<dbReference type="InterPro" id="IPR006638">
    <property type="entry name" value="Elp3/MiaA/NifB-like_rSAM"/>
</dbReference>
<dbReference type="GO" id="GO:0003824">
    <property type="term" value="F:catalytic activity"/>
    <property type="evidence" value="ECO:0007669"/>
    <property type="project" value="InterPro"/>
</dbReference>
<dbReference type="SFLD" id="SFLDG01082">
    <property type="entry name" value="B12-binding_domain_containing"/>
    <property type="match status" value="1"/>
</dbReference>
<dbReference type="Proteomes" id="UP000054598">
    <property type="component" value="Unassembled WGS sequence"/>
</dbReference>
<name>A0A117MFC8_9EURY</name>
<keyword evidence="5" id="KW-0408">Iron</keyword>
<dbReference type="Gene3D" id="3.80.30.20">
    <property type="entry name" value="tm_1862 like domain"/>
    <property type="match status" value="1"/>
</dbReference>
<evidence type="ECO:0000256" key="6">
    <source>
        <dbReference type="ARBA" id="ARBA00023014"/>
    </source>
</evidence>
<dbReference type="PATRIC" id="fig|2198.3.peg.1085"/>
<keyword evidence="4" id="KW-0479">Metal-binding</keyword>
<keyword evidence="2" id="KW-0004">4Fe-4S</keyword>
<dbReference type="PROSITE" id="PS01278">
    <property type="entry name" value="MTTASE_RADICAL"/>
    <property type="match status" value="1"/>
</dbReference>
<evidence type="ECO:0000259" key="7">
    <source>
        <dbReference type="PROSITE" id="PS51918"/>
    </source>
</evidence>
<comment type="cofactor">
    <cofactor evidence="1">
        <name>[4Fe-4S] cluster</name>
        <dbReference type="ChEBI" id="CHEBI:49883"/>
    </cofactor>
</comment>
<dbReference type="EMBL" id="LGHE01000132">
    <property type="protein sequence ID" value="KUL00962.1"/>
    <property type="molecule type" value="Genomic_DNA"/>
</dbReference>
<dbReference type="InterPro" id="IPR023979">
    <property type="entry name" value="CHP04014_B12-bd/rSAM"/>
</dbReference>
<dbReference type="SFLD" id="SFLDG01217">
    <property type="entry name" value="B12-binding_methylthiotransfer"/>
    <property type="match status" value="1"/>
</dbReference>
<dbReference type="GO" id="GO:0051539">
    <property type="term" value="F:4 iron, 4 sulfur cluster binding"/>
    <property type="evidence" value="ECO:0007669"/>
    <property type="project" value="UniProtKB-KW"/>
</dbReference>
<dbReference type="PANTHER" id="PTHR43409:SF17">
    <property type="entry name" value="METHYLTHIOTRANSFERASE MJ0865-RELATED"/>
    <property type="match status" value="1"/>
</dbReference>
<dbReference type="InterPro" id="IPR007197">
    <property type="entry name" value="rSAM"/>
</dbReference>
<evidence type="ECO:0000313" key="8">
    <source>
        <dbReference type="EMBL" id="KUL00962.1"/>
    </source>
</evidence>
<evidence type="ECO:0000256" key="3">
    <source>
        <dbReference type="ARBA" id="ARBA00022691"/>
    </source>
</evidence>
<reference evidence="9" key="1">
    <citation type="journal article" date="2015" name="MBio">
        <title>Genome-Resolved Metagenomic Analysis Reveals Roles for Candidate Phyla and Other Microbial Community Members in Biogeochemical Transformations in Oil Reservoirs.</title>
        <authorList>
            <person name="Hu P."/>
            <person name="Tom L."/>
            <person name="Singh A."/>
            <person name="Thomas B.C."/>
            <person name="Baker B.J."/>
            <person name="Piceno Y.M."/>
            <person name="Andersen G.L."/>
            <person name="Banfield J.F."/>
        </authorList>
    </citation>
    <scope>NUCLEOTIDE SEQUENCE [LARGE SCALE GENOMIC DNA]</scope>
</reference>
<dbReference type="Gene3D" id="3.40.50.280">
    <property type="entry name" value="Cobalamin-binding domain"/>
    <property type="match status" value="1"/>
</dbReference>
<dbReference type="InterPro" id="IPR051198">
    <property type="entry name" value="BchE-like"/>
</dbReference>
<dbReference type="SFLD" id="SFLDS00029">
    <property type="entry name" value="Radical_SAM"/>
    <property type="match status" value="1"/>
</dbReference>
<evidence type="ECO:0000256" key="1">
    <source>
        <dbReference type="ARBA" id="ARBA00001966"/>
    </source>
</evidence>
<dbReference type="InterPro" id="IPR023404">
    <property type="entry name" value="rSAM_horseshoe"/>
</dbReference>
<comment type="caution">
    <text evidence="8">The sequence shown here is derived from an EMBL/GenBank/DDBJ whole genome shotgun (WGS) entry which is preliminary data.</text>
</comment>
<protein>
    <submittedName>
        <fullName evidence="8">Radical SAM domain protein</fullName>
    </submittedName>
</protein>
<dbReference type="CDD" id="cd01335">
    <property type="entry name" value="Radical_SAM"/>
    <property type="match status" value="1"/>
</dbReference>
<sequence>MDITILSPGIYTYGAMLIGGVLRDAGHRVTLTRTPAAPADSILLASLFSTQHLLDPAIRDLVRTHRERGGLVYVGGPVSAAPEMVLGELAPDAVVVGEGEETVVRLVEEGVSDTLPGIAFLDGGRAVVTPPAPPAPIDRPLPLIPDDIGSQSIRGASAYIETHRGCIGGCTFCQVPRFFGRAIRSRPLASIIEEVKAFSAHGATRLSVSGGTGSLYGSSGGEMDPDAFIALLRGMAEVMGPRNVSSPDIRVDCITDEILDAIRQYTIGWVFFGIESGSDRVLRLMGKGAAVRQVEEAVERCREHGLRVAGSFIVGYPGETERDYEATKDLIAALSLDDVFVSSAEPIPATPLADLVVRTPRDKNPAFVPHTGEYRALDLTESEARCFDLMMHADMFRPQLRLVTDEVYAAYLAEAKKQGRDIRAATELILRYSRARA</sequence>
<dbReference type="SMART" id="SM00729">
    <property type="entry name" value="Elp3"/>
    <property type="match status" value="1"/>
</dbReference>
<dbReference type="AlphaFoldDB" id="A0A117MFC8"/>
<evidence type="ECO:0000256" key="4">
    <source>
        <dbReference type="ARBA" id="ARBA00022723"/>
    </source>
</evidence>
<evidence type="ECO:0000313" key="9">
    <source>
        <dbReference type="Proteomes" id="UP000054598"/>
    </source>
</evidence>
<dbReference type="SUPFAM" id="SSF102114">
    <property type="entry name" value="Radical SAM enzymes"/>
    <property type="match status" value="1"/>
</dbReference>
<accession>A0A117MFC8</accession>
<dbReference type="PANTHER" id="PTHR43409">
    <property type="entry name" value="ANAEROBIC MAGNESIUM-PROTOPORPHYRIN IX MONOMETHYL ESTER CYCLASE-RELATED"/>
    <property type="match status" value="1"/>
</dbReference>
<dbReference type="PROSITE" id="PS51918">
    <property type="entry name" value="RADICAL_SAM"/>
    <property type="match status" value="1"/>
</dbReference>
<dbReference type="NCBIfam" id="TIGR04014">
    <property type="entry name" value="B12_SAM_MJ_0865"/>
    <property type="match status" value="1"/>
</dbReference>
<organism evidence="8 9">
    <name type="scientific">Methanoculleus marisnigri</name>
    <dbReference type="NCBI Taxonomy" id="2198"/>
    <lineage>
        <taxon>Archaea</taxon>
        <taxon>Methanobacteriati</taxon>
        <taxon>Methanobacteriota</taxon>
        <taxon>Stenosarchaea group</taxon>
        <taxon>Methanomicrobia</taxon>
        <taxon>Methanomicrobiales</taxon>
        <taxon>Methanomicrobiaceae</taxon>
        <taxon>Methanoculleus</taxon>
    </lineage>
</organism>
<dbReference type="InterPro" id="IPR058240">
    <property type="entry name" value="rSAM_sf"/>
</dbReference>
<evidence type="ECO:0000256" key="5">
    <source>
        <dbReference type="ARBA" id="ARBA00023004"/>
    </source>
</evidence>
<keyword evidence="3" id="KW-0949">S-adenosyl-L-methionine</keyword>
<dbReference type="Pfam" id="PF04055">
    <property type="entry name" value="Radical_SAM"/>
    <property type="match status" value="1"/>
</dbReference>
<feature type="domain" description="Radical SAM core" evidence="7">
    <location>
        <begin position="152"/>
        <end position="388"/>
    </location>
</feature>
<evidence type="ECO:0000256" key="2">
    <source>
        <dbReference type="ARBA" id="ARBA00022485"/>
    </source>
</evidence>
<gene>
    <name evidence="8" type="ORF">XE10_1207</name>
</gene>
<keyword evidence="6" id="KW-0411">Iron-sulfur</keyword>
<dbReference type="InterPro" id="IPR020612">
    <property type="entry name" value="Methylthiotransferase_CS"/>
</dbReference>
<proteinExistence type="predicted"/>
<dbReference type="GO" id="GO:0046872">
    <property type="term" value="F:metal ion binding"/>
    <property type="evidence" value="ECO:0007669"/>
    <property type="project" value="UniProtKB-KW"/>
</dbReference>